<protein>
    <recommendedName>
        <fullName evidence="8">Cysteine biosynthesis protein CysZ</fullName>
    </recommendedName>
</protein>
<sequence>MSLLRAVLLAVAQLDDPALRRPLWRAAALAAAAFALLFWLAWRGAARLAASAPDWLAGPALDWAAQALGGLLALLLAAWLFVPAVVALAAQFADPVAAAVERRHYPGLPPAVGASLAAQLGAGLRLGARLLALHLALIPVALVLPGVGAALAFAVGAWAFGAGLFETVAMRRMGAPAARAERRRQRLSVLGLGALGVLAAAVPLLNLLVPVLGLAAATHLLHGGAGTAGGRGGPGASRGA</sequence>
<feature type="transmembrane region" description="Helical" evidence="5">
    <location>
        <begin position="186"/>
        <end position="205"/>
    </location>
</feature>
<feature type="transmembrane region" description="Helical" evidence="5">
    <location>
        <begin position="136"/>
        <end position="165"/>
    </location>
</feature>
<keyword evidence="4 5" id="KW-0472">Membrane</keyword>
<dbReference type="Proteomes" id="UP000597507">
    <property type="component" value="Unassembled WGS sequence"/>
</dbReference>
<name>A0A8J3EAR2_9PROT</name>
<evidence type="ECO:0000256" key="4">
    <source>
        <dbReference type="ARBA" id="ARBA00023136"/>
    </source>
</evidence>
<evidence type="ECO:0000313" key="6">
    <source>
        <dbReference type="EMBL" id="GGG18687.1"/>
    </source>
</evidence>
<accession>A0A8J3EAR2</accession>
<feature type="transmembrane region" description="Helical" evidence="5">
    <location>
        <begin position="63"/>
        <end position="82"/>
    </location>
</feature>
<keyword evidence="3 5" id="KW-1133">Transmembrane helix</keyword>
<reference evidence="6 7" key="1">
    <citation type="journal article" date="2014" name="Int. J. Syst. Evol. Microbiol.">
        <title>Complete genome sequence of Corynebacterium casei LMG S-19264T (=DSM 44701T), isolated from a smear-ripened cheese.</title>
        <authorList>
            <consortium name="US DOE Joint Genome Institute (JGI-PGF)"/>
            <person name="Walter F."/>
            <person name="Albersmeier A."/>
            <person name="Kalinowski J."/>
            <person name="Ruckert C."/>
        </authorList>
    </citation>
    <scope>NUCLEOTIDE SEQUENCE [LARGE SCALE GENOMIC DNA]</scope>
    <source>
        <strain evidence="6 7">CGMCC 1.16330</strain>
    </source>
</reference>
<evidence type="ECO:0000256" key="1">
    <source>
        <dbReference type="ARBA" id="ARBA00004141"/>
    </source>
</evidence>
<dbReference type="Pfam" id="PF07264">
    <property type="entry name" value="EI24"/>
    <property type="match status" value="1"/>
</dbReference>
<feature type="transmembrane region" description="Helical" evidence="5">
    <location>
        <begin position="24"/>
        <end position="42"/>
    </location>
</feature>
<keyword evidence="7" id="KW-1185">Reference proteome</keyword>
<evidence type="ECO:0000256" key="2">
    <source>
        <dbReference type="ARBA" id="ARBA00022692"/>
    </source>
</evidence>
<evidence type="ECO:0000256" key="3">
    <source>
        <dbReference type="ARBA" id="ARBA00022989"/>
    </source>
</evidence>
<comment type="subcellular location">
    <subcellularLocation>
        <location evidence="1">Membrane</location>
        <topology evidence="1">Multi-pass membrane protein</topology>
    </subcellularLocation>
</comment>
<proteinExistence type="predicted"/>
<organism evidence="6 7">
    <name type="scientific">Caldovatus sediminis</name>
    <dbReference type="NCBI Taxonomy" id="2041189"/>
    <lineage>
        <taxon>Bacteria</taxon>
        <taxon>Pseudomonadati</taxon>
        <taxon>Pseudomonadota</taxon>
        <taxon>Alphaproteobacteria</taxon>
        <taxon>Acetobacterales</taxon>
        <taxon>Roseomonadaceae</taxon>
        <taxon>Caldovatus</taxon>
    </lineage>
</organism>
<evidence type="ECO:0008006" key="8">
    <source>
        <dbReference type="Google" id="ProtNLM"/>
    </source>
</evidence>
<dbReference type="RefSeq" id="WP_188897820.1">
    <property type="nucleotide sequence ID" value="NZ_BMKS01000001.1"/>
</dbReference>
<dbReference type="AlphaFoldDB" id="A0A8J3EAR2"/>
<comment type="caution">
    <text evidence="6">The sequence shown here is derived from an EMBL/GenBank/DDBJ whole genome shotgun (WGS) entry which is preliminary data.</text>
</comment>
<evidence type="ECO:0000256" key="5">
    <source>
        <dbReference type="SAM" id="Phobius"/>
    </source>
</evidence>
<dbReference type="EMBL" id="BMKS01000001">
    <property type="protein sequence ID" value="GGG18687.1"/>
    <property type="molecule type" value="Genomic_DNA"/>
</dbReference>
<evidence type="ECO:0000313" key="7">
    <source>
        <dbReference type="Proteomes" id="UP000597507"/>
    </source>
</evidence>
<dbReference type="InterPro" id="IPR059112">
    <property type="entry name" value="CysZ/EI24"/>
</dbReference>
<gene>
    <name evidence="6" type="ORF">GCM10010964_03680</name>
</gene>
<keyword evidence="2 5" id="KW-0812">Transmembrane</keyword>